<sequence>MDILFSFSSSGLILTALVFIWTGFVRSGLGFGGAALGLPLMLFILDQPLFWLPVIGFHLLFFSALTLGSRLKRVDWVYLKKAMTIIIPFTLVGVFGLIKLPTDWLVLFIYIITLFYAVLWIFGLNLHSSNQWFDRLLLSIGGYVAGTSLTGAPLIVAVFMRNVSADLLRNTLFVLWFLIVSIKMTAFVVVGIELNVLVALALLPVAAIGHFAGLKAHEYILQNDALFKRFTGVFLCVISGLGLLRLWLV</sequence>
<accession>A0A3B0X1I9</accession>
<dbReference type="AlphaFoldDB" id="A0A3B0X1I9"/>
<dbReference type="GO" id="GO:0016020">
    <property type="term" value="C:membrane"/>
    <property type="evidence" value="ECO:0007669"/>
    <property type="project" value="UniProtKB-SubCell"/>
</dbReference>
<evidence type="ECO:0000256" key="5">
    <source>
        <dbReference type="SAM" id="Phobius"/>
    </source>
</evidence>
<keyword evidence="3 5" id="KW-1133">Transmembrane helix</keyword>
<feature type="transmembrane region" description="Helical" evidence="5">
    <location>
        <begin position="79"/>
        <end position="98"/>
    </location>
</feature>
<feature type="transmembrane region" description="Helical" evidence="5">
    <location>
        <begin position="226"/>
        <end position="248"/>
    </location>
</feature>
<evidence type="ECO:0000313" key="6">
    <source>
        <dbReference type="EMBL" id="VAW61641.1"/>
    </source>
</evidence>
<evidence type="ECO:0000256" key="2">
    <source>
        <dbReference type="ARBA" id="ARBA00022692"/>
    </source>
</evidence>
<reference evidence="6" key="1">
    <citation type="submission" date="2018-06" db="EMBL/GenBank/DDBJ databases">
        <authorList>
            <person name="Zhirakovskaya E."/>
        </authorList>
    </citation>
    <scope>NUCLEOTIDE SEQUENCE</scope>
</reference>
<proteinExistence type="predicted"/>
<feature type="transmembrane region" description="Helical" evidence="5">
    <location>
        <begin position="136"/>
        <end position="160"/>
    </location>
</feature>
<evidence type="ECO:0000256" key="1">
    <source>
        <dbReference type="ARBA" id="ARBA00004141"/>
    </source>
</evidence>
<dbReference type="InterPro" id="IPR002781">
    <property type="entry name" value="TM_pro_TauE-like"/>
</dbReference>
<keyword evidence="2 5" id="KW-0812">Transmembrane</keyword>
<organism evidence="6">
    <name type="scientific">hydrothermal vent metagenome</name>
    <dbReference type="NCBI Taxonomy" id="652676"/>
    <lineage>
        <taxon>unclassified sequences</taxon>
        <taxon>metagenomes</taxon>
        <taxon>ecological metagenomes</taxon>
    </lineage>
</organism>
<evidence type="ECO:0000256" key="3">
    <source>
        <dbReference type="ARBA" id="ARBA00022989"/>
    </source>
</evidence>
<keyword evidence="4 5" id="KW-0472">Membrane</keyword>
<comment type="subcellular location">
    <subcellularLocation>
        <location evidence="1">Membrane</location>
        <topology evidence="1">Multi-pass membrane protein</topology>
    </subcellularLocation>
</comment>
<dbReference type="EMBL" id="UOFI01000014">
    <property type="protein sequence ID" value="VAW61641.1"/>
    <property type="molecule type" value="Genomic_DNA"/>
</dbReference>
<evidence type="ECO:0000256" key="4">
    <source>
        <dbReference type="ARBA" id="ARBA00023136"/>
    </source>
</evidence>
<feature type="transmembrane region" description="Helical" evidence="5">
    <location>
        <begin position="50"/>
        <end position="67"/>
    </location>
</feature>
<feature type="transmembrane region" description="Helical" evidence="5">
    <location>
        <begin position="197"/>
        <end position="214"/>
    </location>
</feature>
<name>A0A3B0X1I9_9ZZZZ</name>
<protein>
    <submittedName>
        <fullName evidence="6">Uncharacterized protein</fullName>
    </submittedName>
</protein>
<feature type="transmembrane region" description="Helical" evidence="5">
    <location>
        <begin position="172"/>
        <end position="190"/>
    </location>
</feature>
<dbReference type="Pfam" id="PF01925">
    <property type="entry name" value="TauE"/>
    <property type="match status" value="1"/>
</dbReference>
<gene>
    <name evidence="6" type="ORF">MNBD_GAMMA09-3848</name>
</gene>
<feature type="transmembrane region" description="Helical" evidence="5">
    <location>
        <begin position="104"/>
        <end position="124"/>
    </location>
</feature>
<feature type="transmembrane region" description="Helical" evidence="5">
    <location>
        <begin position="12"/>
        <end position="44"/>
    </location>
</feature>